<name>A0A075AQV0_ROZAC</name>
<dbReference type="EMBL" id="KE561140">
    <property type="protein sequence ID" value="EPZ32578.1"/>
    <property type="molecule type" value="Genomic_DNA"/>
</dbReference>
<evidence type="ECO:0000256" key="1">
    <source>
        <dbReference type="SAM" id="MobiDB-lite"/>
    </source>
</evidence>
<dbReference type="Proteomes" id="UP000030755">
    <property type="component" value="Unassembled WGS sequence"/>
</dbReference>
<gene>
    <name evidence="2" type="ORF">O9G_005644</name>
</gene>
<feature type="compositionally biased region" description="Polar residues" evidence="1">
    <location>
        <begin position="127"/>
        <end position="142"/>
    </location>
</feature>
<evidence type="ECO:0000313" key="3">
    <source>
        <dbReference type="Proteomes" id="UP000030755"/>
    </source>
</evidence>
<dbReference type="HOGENOM" id="CLU_1661791_0_0_1"/>
<sequence length="159" mass="17955">MADLHFLTTVFDVLSKAPKKYPLTTERITDFTPIFPENQTKDNVDQTIAFINVFTGEKLKQQIPNDMNKSLKDSFGLKNIEFVVNGVVVNTWNEASYNLKIRNSDKVSIIPMSNFWGSMQGKHHGTNTDSNSPSTSATSDQVQSIMRNVESEFRSMSKN</sequence>
<evidence type="ECO:0000313" key="2">
    <source>
        <dbReference type="EMBL" id="EPZ32578.1"/>
    </source>
</evidence>
<dbReference type="AlphaFoldDB" id="A0A075AQV0"/>
<organism evidence="2 3">
    <name type="scientific">Rozella allomycis (strain CSF55)</name>
    <dbReference type="NCBI Taxonomy" id="988480"/>
    <lineage>
        <taxon>Eukaryota</taxon>
        <taxon>Fungi</taxon>
        <taxon>Fungi incertae sedis</taxon>
        <taxon>Cryptomycota</taxon>
        <taxon>Cryptomycota incertae sedis</taxon>
        <taxon>Rozella</taxon>
    </lineage>
</organism>
<proteinExistence type="predicted"/>
<feature type="region of interest" description="Disordered" evidence="1">
    <location>
        <begin position="120"/>
        <end position="142"/>
    </location>
</feature>
<reference evidence="2 3" key="1">
    <citation type="journal article" date="2013" name="Curr. Biol.">
        <title>Shared signatures of parasitism and phylogenomics unite Cryptomycota and microsporidia.</title>
        <authorList>
            <person name="James T.Y."/>
            <person name="Pelin A."/>
            <person name="Bonen L."/>
            <person name="Ahrendt S."/>
            <person name="Sain D."/>
            <person name="Corradi N."/>
            <person name="Stajich J.E."/>
        </authorList>
    </citation>
    <scope>NUCLEOTIDE SEQUENCE [LARGE SCALE GENOMIC DNA]</scope>
    <source>
        <strain evidence="2 3">CSF55</strain>
    </source>
</reference>
<accession>A0A075AQV0</accession>
<protein>
    <submittedName>
        <fullName evidence="2">Uncharacterized protein</fullName>
    </submittedName>
</protein>
<keyword evidence="3" id="KW-1185">Reference proteome</keyword>